<sequence length="59" mass="6464">MEGNDDGFVWKMNGESSNCATISTPSAGNPSESQHNFKDLPMGQWRNSVGQLSYAEIIE</sequence>
<reference evidence="2" key="3">
    <citation type="submission" date="2015-04" db="EMBL/GenBank/DDBJ databases">
        <authorList>
            <consortium name="FlyBase"/>
        </authorList>
    </citation>
    <scope>NUCLEOTIDE SEQUENCE</scope>
    <source>
        <strain evidence="2">W501</strain>
    </source>
</reference>
<name>A0A0J9RFN2_DROSI</name>
<reference evidence="2" key="1">
    <citation type="journal article" date="2013" name="Genome Res.">
        <title>A second-generation assembly of the Drosophila simulans genome provides new insights into patterns of lineage-specific divergence.</title>
        <authorList>
            <person name="Hu T.T."/>
            <person name="Eisen M.B."/>
            <person name="Thornton K.R."/>
            <person name="Andolfatto P."/>
        </authorList>
    </citation>
    <scope>NUCLEOTIDE SEQUENCE [LARGE SCALE GENOMIC DNA]</scope>
    <source>
        <strain evidence="2">W501</strain>
    </source>
</reference>
<proteinExistence type="predicted"/>
<evidence type="ECO:0000313" key="2">
    <source>
        <dbReference type="EMBL" id="KMY94374.1"/>
    </source>
</evidence>
<organism evidence="2">
    <name type="scientific">Drosophila simulans</name>
    <name type="common">Fruit fly</name>
    <dbReference type="NCBI Taxonomy" id="7240"/>
    <lineage>
        <taxon>Eukaryota</taxon>
        <taxon>Metazoa</taxon>
        <taxon>Ecdysozoa</taxon>
        <taxon>Arthropoda</taxon>
        <taxon>Hexapoda</taxon>
        <taxon>Insecta</taxon>
        <taxon>Pterygota</taxon>
        <taxon>Neoptera</taxon>
        <taxon>Endopterygota</taxon>
        <taxon>Diptera</taxon>
        <taxon>Brachycera</taxon>
        <taxon>Muscomorpha</taxon>
        <taxon>Ephydroidea</taxon>
        <taxon>Drosophilidae</taxon>
        <taxon>Drosophila</taxon>
        <taxon>Sophophora</taxon>
    </lineage>
</organism>
<dbReference type="EMBL" id="CM002911">
    <property type="protein sequence ID" value="KMY94374.1"/>
    <property type="molecule type" value="Genomic_DNA"/>
</dbReference>
<dbReference type="AlphaFoldDB" id="A0A0J9RFN2"/>
<reference evidence="2" key="2">
    <citation type="submission" date="2014-06" db="EMBL/GenBank/DDBJ databases">
        <authorList>
            <person name="Hu T."/>
            <person name="Eisen M.B."/>
            <person name="Thornton K.R."/>
            <person name="Andolfatto P."/>
        </authorList>
    </citation>
    <scope>NUCLEOTIDE SEQUENCE</scope>
    <source>
        <strain evidence="2">W501</strain>
    </source>
</reference>
<dbReference type="Bgee" id="FBgn0270472">
    <property type="expression patterns" value="Expressed in embryo and 3 other cell types or tissues"/>
</dbReference>
<gene>
    <name evidence="2" type="primary">Dsim\GD29182</name>
    <name evidence="2" type="ORF">Dsimw501_GD29182</name>
</gene>
<evidence type="ECO:0000256" key="1">
    <source>
        <dbReference type="SAM" id="MobiDB-lite"/>
    </source>
</evidence>
<dbReference type="Proteomes" id="UP000035880">
    <property type="component" value="Chromosome 2R"/>
</dbReference>
<accession>A0A0J9RFN2</accession>
<feature type="region of interest" description="Disordered" evidence="1">
    <location>
        <begin position="19"/>
        <end position="42"/>
    </location>
</feature>
<feature type="compositionally biased region" description="Polar residues" evidence="1">
    <location>
        <begin position="19"/>
        <end position="34"/>
    </location>
</feature>
<protein>
    <submittedName>
        <fullName evidence="2">Uncharacterized protein, isoform A</fullName>
    </submittedName>
</protein>